<proteinExistence type="predicted"/>
<evidence type="ECO:0000313" key="2">
    <source>
        <dbReference type="EMBL" id="CAF4205331.1"/>
    </source>
</evidence>
<dbReference type="EMBL" id="CAJOBC010059819">
    <property type="protein sequence ID" value="CAF4205331.1"/>
    <property type="molecule type" value="Genomic_DNA"/>
</dbReference>
<dbReference type="InterPro" id="IPR012337">
    <property type="entry name" value="RNaseH-like_sf"/>
</dbReference>
<dbReference type="Gene3D" id="3.30.420.10">
    <property type="entry name" value="Ribonuclease H-like superfamily/Ribonuclease H"/>
    <property type="match status" value="1"/>
</dbReference>
<dbReference type="SUPFAM" id="SSF53098">
    <property type="entry name" value="Ribonuclease H-like"/>
    <property type="match status" value="1"/>
</dbReference>
<accession>A0A815GTQ6</accession>
<organism evidence="1 3">
    <name type="scientific">Didymodactylos carnosus</name>
    <dbReference type="NCBI Taxonomy" id="1234261"/>
    <lineage>
        <taxon>Eukaryota</taxon>
        <taxon>Metazoa</taxon>
        <taxon>Spiralia</taxon>
        <taxon>Gnathifera</taxon>
        <taxon>Rotifera</taxon>
        <taxon>Eurotatoria</taxon>
        <taxon>Bdelloidea</taxon>
        <taxon>Philodinida</taxon>
        <taxon>Philodinidae</taxon>
        <taxon>Didymodactylos</taxon>
    </lineage>
</organism>
<sequence>MLTELNDRSEEFLSIDVESIATGYTHEDRHPVTVSVVNIKGDVIYEGIIKPSIPVVSYLTILTGLKKGDLDNGESMEIVLENVSWQI</sequence>
<evidence type="ECO:0000313" key="3">
    <source>
        <dbReference type="Proteomes" id="UP000663829"/>
    </source>
</evidence>
<dbReference type="InterPro" id="IPR036397">
    <property type="entry name" value="RNaseH_sf"/>
</dbReference>
<dbReference type="Proteomes" id="UP000681722">
    <property type="component" value="Unassembled WGS sequence"/>
</dbReference>
<gene>
    <name evidence="1" type="ORF">GPM918_LOCUS30515</name>
    <name evidence="2" type="ORF">SRO942_LOCUS31132</name>
</gene>
<dbReference type="GO" id="GO:0003676">
    <property type="term" value="F:nucleic acid binding"/>
    <property type="evidence" value="ECO:0007669"/>
    <property type="project" value="InterPro"/>
</dbReference>
<dbReference type="OrthoDB" id="8191639at2759"/>
<reference evidence="1" key="1">
    <citation type="submission" date="2021-02" db="EMBL/GenBank/DDBJ databases">
        <authorList>
            <person name="Nowell W R."/>
        </authorList>
    </citation>
    <scope>NUCLEOTIDE SEQUENCE</scope>
</reference>
<comment type="caution">
    <text evidence="1">The sequence shown here is derived from an EMBL/GenBank/DDBJ whole genome shotgun (WGS) entry which is preliminary data.</text>
</comment>
<dbReference type="Proteomes" id="UP000663829">
    <property type="component" value="Unassembled WGS sequence"/>
</dbReference>
<dbReference type="EMBL" id="CAJNOQ010014499">
    <property type="protein sequence ID" value="CAF1342813.1"/>
    <property type="molecule type" value="Genomic_DNA"/>
</dbReference>
<evidence type="ECO:0000313" key="1">
    <source>
        <dbReference type="EMBL" id="CAF1342813.1"/>
    </source>
</evidence>
<protein>
    <submittedName>
        <fullName evidence="1">Uncharacterized protein</fullName>
    </submittedName>
</protein>
<dbReference type="AlphaFoldDB" id="A0A815GTQ6"/>
<name>A0A815GTQ6_9BILA</name>
<keyword evidence="3" id="KW-1185">Reference proteome</keyword>